<comment type="subcellular location">
    <subcellularLocation>
        <location evidence="1">Membrane</location>
        <topology evidence="1">Multi-pass membrane protein</topology>
    </subcellularLocation>
</comment>
<reference evidence="7 8" key="1">
    <citation type="submission" date="2016-07" db="EMBL/GenBank/DDBJ databases">
        <title>Draft genome sequence of Prauserella sp. YIM 121212, isolated from alkaline soil.</title>
        <authorList>
            <person name="Ruckert C."/>
            <person name="Albersmeier A."/>
            <person name="Jiang C.-L."/>
            <person name="Jiang Y."/>
            <person name="Kalinowski J."/>
            <person name="Schneider O."/>
            <person name="Winkler A."/>
            <person name="Zotchev S.B."/>
        </authorList>
    </citation>
    <scope>NUCLEOTIDE SEQUENCE [LARGE SCALE GENOMIC DNA]</scope>
    <source>
        <strain evidence="7 8">YIM 121212</strain>
    </source>
</reference>
<dbReference type="OrthoDB" id="7200137at2"/>
<dbReference type="Pfam" id="PF07690">
    <property type="entry name" value="MFS_1"/>
    <property type="match status" value="1"/>
</dbReference>
<proteinExistence type="predicted"/>
<feature type="transmembrane region" description="Helical" evidence="6">
    <location>
        <begin position="240"/>
        <end position="261"/>
    </location>
</feature>
<protein>
    <recommendedName>
        <fullName evidence="9">MFS transporter</fullName>
    </recommendedName>
</protein>
<name>A0A318LXV9_9PSEU</name>
<feature type="transmembrane region" description="Helical" evidence="6">
    <location>
        <begin position="300"/>
        <end position="318"/>
    </location>
</feature>
<dbReference type="InterPro" id="IPR052983">
    <property type="entry name" value="MFS_Riboflavin_Transporter"/>
</dbReference>
<keyword evidence="3 6" id="KW-0812">Transmembrane</keyword>
<evidence type="ECO:0000313" key="8">
    <source>
        <dbReference type="Proteomes" id="UP000247892"/>
    </source>
</evidence>
<feature type="transmembrane region" description="Helical" evidence="6">
    <location>
        <begin position="87"/>
        <end position="106"/>
    </location>
</feature>
<dbReference type="SUPFAM" id="SSF103473">
    <property type="entry name" value="MFS general substrate transporter"/>
    <property type="match status" value="1"/>
</dbReference>
<dbReference type="PANTHER" id="PTHR43385">
    <property type="entry name" value="RIBOFLAVIN TRANSPORTER RIBJ"/>
    <property type="match status" value="1"/>
</dbReference>
<dbReference type="Gene3D" id="1.20.1250.20">
    <property type="entry name" value="MFS general substrate transporter like domains"/>
    <property type="match status" value="1"/>
</dbReference>
<dbReference type="InterPro" id="IPR011701">
    <property type="entry name" value="MFS"/>
</dbReference>
<evidence type="ECO:0000256" key="5">
    <source>
        <dbReference type="ARBA" id="ARBA00023136"/>
    </source>
</evidence>
<dbReference type="EMBL" id="MASU01000001">
    <property type="protein sequence ID" value="PXY38305.1"/>
    <property type="molecule type" value="Genomic_DNA"/>
</dbReference>
<keyword evidence="2" id="KW-0813">Transport</keyword>
<evidence type="ECO:0008006" key="9">
    <source>
        <dbReference type="Google" id="ProtNLM"/>
    </source>
</evidence>
<sequence>MADKAERGRRSGRTPFYGWVQVGGLSATELVSWGVLVYAFSVFVVPMREELGWSVGWLNAVYATGVVVSGLLAVPVGRVLQTRGPRGVMTVGSAGAVLMLLGWSQVDSLPMFFVVFVLGGFAMATTLYEPAFAVTAVWFARDRARAVLVLTIFGGLASAVFVPLTGVLVSWLGWRDALLALAVITAVVTLPVHGLLLRRHPADLGLHPDGADGPPPPNETAPEPPRRAVLRSASFRRLTLCFVCGTAAKLAVTVVLVAYLTERGYPLGLATLAAGGVGLFQVTGRVLVTALRRWVPEHRAGAALFAAQGVAIALPLTTSGHGPAATLSIVAFVVLFGLGYGLAELLRGTLVADYYGPGQYARINGALAAFVVGARAAGPALAGVAVAGFGYTPVFVGSALLALVSAGALLLAQRAHGEELDRLDSLP</sequence>
<comment type="caution">
    <text evidence="7">The sequence shown here is derived from an EMBL/GenBank/DDBJ whole genome shotgun (WGS) entry which is preliminary data.</text>
</comment>
<evidence type="ECO:0000256" key="6">
    <source>
        <dbReference type="SAM" id="Phobius"/>
    </source>
</evidence>
<feature type="transmembrane region" description="Helical" evidence="6">
    <location>
        <begin position="177"/>
        <end position="197"/>
    </location>
</feature>
<dbReference type="InterPro" id="IPR036259">
    <property type="entry name" value="MFS_trans_sf"/>
</dbReference>
<evidence type="ECO:0000256" key="4">
    <source>
        <dbReference type="ARBA" id="ARBA00022989"/>
    </source>
</evidence>
<dbReference type="GO" id="GO:0016020">
    <property type="term" value="C:membrane"/>
    <property type="evidence" value="ECO:0007669"/>
    <property type="project" value="UniProtKB-SubCell"/>
</dbReference>
<feature type="transmembrane region" description="Helical" evidence="6">
    <location>
        <begin position="147"/>
        <end position="171"/>
    </location>
</feature>
<feature type="transmembrane region" description="Helical" evidence="6">
    <location>
        <begin position="16"/>
        <end position="40"/>
    </location>
</feature>
<dbReference type="PANTHER" id="PTHR43385:SF1">
    <property type="entry name" value="RIBOFLAVIN TRANSPORTER RIBJ"/>
    <property type="match status" value="1"/>
</dbReference>
<dbReference type="Proteomes" id="UP000247892">
    <property type="component" value="Unassembled WGS sequence"/>
</dbReference>
<evidence type="ECO:0000256" key="2">
    <source>
        <dbReference type="ARBA" id="ARBA00022448"/>
    </source>
</evidence>
<feature type="transmembrane region" description="Helical" evidence="6">
    <location>
        <begin position="112"/>
        <end position="140"/>
    </location>
</feature>
<accession>A0A318LXV9</accession>
<evidence type="ECO:0000256" key="1">
    <source>
        <dbReference type="ARBA" id="ARBA00004141"/>
    </source>
</evidence>
<evidence type="ECO:0000313" key="7">
    <source>
        <dbReference type="EMBL" id="PXY38305.1"/>
    </source>
</evidence>
<keyword evidence="8" id="KW-1185">Reference proteome</keyword>
<keyword evidence="5 6" id="KW-0472">Membrane</keyword>
<organism evidence="7 8">
    <name type="scientific">Prauserella flavalba</name>
    <dbReference type="NCBI Taxonomy" id="1477506"/>
    <lineage>
        <taxon>Bacteria</taxon>
        <taxon>Bacillati</taxon>
        <taxon>Actinomycetota</taxon>
        <taxon>Actinomycetes</taxon>
        <taxon>Pseudonocardiales</taxon>
        <taxon>Pseudonocardiaceae</taxon>
        <taxon>Prauserella</taxon>
    </lineage>
</organism>
<feature type="transmembrane region" description="Helical" evidence="6">
    <location>
        <begin position="394"/>
        <end position="412"/>
    </location>
</feature>
<dbReference type="GO" id="GO:0022857">
    <property type="term" value="F:transmembrane transporter activity"/>
    <property type="evidence" value="ECO:0007669"/>
    <property type="project" value="InterPro"/>
</dbReference>
<feature type="transmembrane region" description="Helical" evidence="6">
    <location>
        <begin position="267"/>
        <end position="288"/>
    </location>
</feature>
<feature type="transmembrane region" description="Helical" evidence="6">
    <location>
        <begin position="324"/>
        <end position="346"/>
    </location>
</feature>
<feature type="transmembrane region" description="Helical" evidence="6">
    <location>
        <begin position="367"/>
        <end position="388"/>
    </location>
</feature>
<keyword evidence="4 6" id="KW-1133">Transmembrane helix</keyword>
<gene>
    <name evidence="7" type="ORF">BA062_00650</name>
</gene>
<feature type="transmembrane region" description="Helical" evidence="6">
    <location>
        <begin position="60"/>
        <end position="80"/>
    </location>
</feature>
<evidence type="ECO:0000256" key="3">
    <source>
        <dbReference type="ARBA" id="ARBA00022692"/>
    </source>
</evidence>
<dbReference type="AlphaFoldDB" id="A0A318LXV9"/>
<dbReference type="RefSeq" id="WP_110334040.1">
    <property type="nucleotide sequence ID" value="NZ_MASU01000001.1"/>
</dbReference>